<evidence type="ECO:0000313" key="2">
    <source>
        <dbReference type="Proteomes" id="UP000765338"/>
    </source>
</evidence>
<evidence type="ECO:0000313" key="1">
    <source>
        <dbReference type="EMBL" id="MBA5727539.1"/>
    </source>
</evidence>
<organism evidence="1 2">
    <name type="scientific">Bombella mellum</name>
    <dbReference type="NCBI Taxonomy" id="2039288"/>
    <lineage>
        <taxon>Bacteria</taxon>
        <taxon>Pseudomonadati</taxon>
        <taxon>Pseudomonadota</taxon>
        <taxon>Alphaproteobacteria</taxon>
        <taxon>Acetobacterales</taxon>
        <taxon>Acetobacteraceae</taxon>
        <taxon>Bombella</taxon>
    </lineage>
</organism>
<accession>A0ABR5ZTM5</accession>
<dbReference type="InterPro" id="IPR009003">
    <property type="entry name" value="Peptidase_S1_PA"/>
</dbReference>
<proteinExistence type="predicted"/>
<dbReference type="EMBL" id="PDLY01000003">
    <property type="protein sequence ID" value="MBA5727539.1"/>
    <property type="molecule type" value="Genomic_DNA"/>
</dbReference>
<dbReference type="Gene3D" id="2.40.10.10">
    <property type="entry name" value="Trypsin-like serine proteases"/>
    <property type="match status" value="2"/>
</dbReference>
<protein>
    <submittedName>
        <fullName evidence="1">Serine protease</fullName>
    </submittedName>
</protein>
<dbReference type="Pfam" id="PF13365">
    <property type="entry name" value="Trypsin_2"/>
    <property type="match status" value="1"/>
</dbReference>
<dbReference type="Proteomes" id="UP000765338">
    <property type="component" value="Unassembled WGS sequence"/>
</dbReference>
<name>A0ABR5ZTM5_9PROT</name>
<dbReference type="RefSeq" id="WP_182041126.1">
    <property type="nucleotide sequence ID" value="NZ_PDLY01000003.1"/>
</dbReference>
<gene>
    <name evidence="1" type="ORF">CPA56_06035</name>
</gene>
<dbReference type="GO" id="GO:0008233">
    <property type="term" value="F:peptidase activity"/>
    <property type="evidence" value="ECO:0007669"/>
    <property type="project" value="UniProtKB-KW"/>
</dbReference>
<comment type="caution">
    <text evidence="1">The sequence shown here is derived from an EMBL/GenBank/DDBJ whole genome shotgun (WGS) entry which is preliminary data.</text>
</comment>
<sequence>MKISDKIIHVTIHIKTLDEAGLESTGTGFFFRFSYDDHEKSVPVIVTNKHVIDGAKKGVLRFRIADENGNPRIGDFVDIHVNDFEQRCIRHPDSEVDLAILPVGPFFHHIEAQGKRPFFPGLEKNLIPSEQEEKSLSAIENIIMIGYPTAIWDQKNNIPIVRRGITATSFGVDFEGRREFLIDCACFPGSSGSPIFILDEGVHMYEKDKIGYGTRFHFLGILWGGPQFSSHGDLVAVPVPTSNRIVSISNIPMNLGFCIKSQLLLDFENLF</sequence>
<keyword evidence="2" id="KW-1185">Reference proteome</keyword>
<dbReference type="InterPro" id="IPR043504">
    <property type="entry name" value="Peptidase_S1_PA_chymotrypsin"/>
</dbReference>
<keyword evidence="1" id="KW-0378">Hydrolase</keyword>
<reference evidence="1 2" key="1">
    <citation type="submission" date="2017-10" db="EMBL/GenBank/DDBJ databases">
        <authorList>
            <person name="Jakob F."/>
        </authorList>
    </citation>
    <scope>NUCLEOTIDE SEQUENCE [LARGE SCALE GENOMIC DNA]</scope>
    <source>
        <strain evidence="1 2">TMW 2.1889</strain>
    </source>
</reference>
<dbReference type="GO" id="GO:0006508">
    <property type="term" value="P:proteolysis"/>
    <property type="evidence" value="ECO:0007669"/>
    <property type="project" value="UniProtKB-KW"/>
</dbReference>
<dbReference type="SUPFAM" id="SSF50494">
    <property type="entry name" value="Trypsin-like serine proteases"/>
    <property type="match status" value="1"/>
</dbReference>
<keyword evidence="1" id="KW-0645">Protease</keyword>